<dbReference type="Proteomes" id="UP000028725">
    <property type="component" value="Unassembled WGS sequence"/>
</dbReference>
<feature type="transmembrane region" description="Helical" evidence="6">
    <location>
        <begin position="65"/>
        <end position="82"/>
    </location>
</feature>
<evidence type="ECO:0000256" key="5">
    <source>
        <dbReference type="ARBA" id="ARBA00023136"/>
    </source>
</evidence>
<feature type="transmembrane region" description="Helical" evidence="6">
    <location>
        <begin position="287"/>
        <end position="305"/>
    </location>
</feature>
<dbReference type="CDD" id="cd06579">
    <property type="entry name" value="TM_PBP1_transp_AraH_like"/>
    <property type="match status" value="1"/>
</dbReference>
<keyword evidence="2" id="KW-1003">Cell membrane</keyword>
<evidence type="ECO:0000313" key="8">
    <source>
        <dbReference type="Proteomes" id="UP000028725"/>
    </source>
</evidence>
<dbReference type="AlphaFoldDB" id="A0A085WS29"/>
<keyword evidence="5 6" id="KW-0472">Membrane</keyword>
<sequence length="320" mass="33100">MNFLRKHITVMAGVVAYLLLYAIAAARYDGFASLPVFINFLSNNAVLGIVAVGMTFVILSGGIDLSVGAVMSFSSVLIGVLIMDHHWSVFAAIGAAVACGSLLGAIMGAVIHRTGIKPFIVTLAGMFFVRGLAFIIHLESIAISDKAHTAIAITRVGPLPITALLLLGFVAAGWFVAVFTPFGRNVYALGGSEEASLLMGLPVQSTKIAVYALSGFCASFAGAALTFYLSSGSHLEGVGMELDAIATVVIGGTLLAGGVGSVFGTLIGVLMLGLILTSITTYEGMTSSGMTRVAIGALLLMFVLLQKVLMRRFVGVGRAT</sequence>
<feature type="transmembrane region" description="Helical" evidence="6">
    <location>
        <begin position="208"/>
        <end position="230"/>
    </location>
</feature>
<dbReference type="GO" id="GO:0022857">
    <property type="term" value="F:transmembrane transporter activity"/>
    <property type="evidence" value="ECO:0007669"/>
    <property type="project" value="InterPro"/>
</dbReference>
<protein>
    <submittedName>
        <fullName evidence="7">Putative sugar ABC transport system, permease protein YjfF</fullName>
    </submittedName>
</protein>
<keyword evidence="4 6" id="KW-1133">Transmembrane helix</keyword>
<evidence type="ECO:0000256" key="1">
    <source>
        <dbReference type="ARBA" id="ARBA00004651"/>
    </source>
</evidence>
<keyword evidence="8" id="KW-1185">Reference proteome</keyword>
<keyword evidence="3 6" id="KW-0812">Transmembrane</keyword>
<dbReference type="STRING" id="394096.DB31_5534"/>
<gene>
    <name evidence="7" type="ORF">DB31_5534</name>
</gene>
<evidence type="ECO:0000256" key="4">
    <source>
        <dbReference type="ARBA" id="ARBA00022989"/>
    </source>
</evidence>
<organism evidence="7 8">
    <name type="scientific">Hyalangium minutum</name>
    <dbReference type="NCBI Taxonomy" id="394096"/>
    <lineage>
        <taxon>Bacteria</taxon>
        <taxon>Pseudomonadati</taxon>
        <taxon>Myxococcota</taxon>
        <taxon>Myxococcia</taxon>
        <taxon>Myxococcales</taxon>
        <taxon>Cystobacterineae</taxon>
        <taxon>Archangiaceae</taxon>
        <taxon>Hyalangium</taxon>
    </lineage>
</organism>
<dbReference type="EMBL" id="JMCB01000003">
    <property type="protein sequence ID" value="KFE70492.1"/>
    <property type="molecule type" value="Genomic_DNA"/>
</dbReference>
<dbReference type="Pfam" id="PF02653">
    <property type="entry name" value="BPD_transp_2"/>
    <property type="match status" value="1"/>
</dbReference>
<feature type="transmembrane region" description="Helical" evidence="6">
    <location>
        <begin position="118"/>
        <end position="138"/>
    </location>
</feature>
<dbReference type="GO" id="GO:0005886">
    <property type="term" value="C:plasma membrane"/>
    <property type="evidence" value="ECO:0007669"/>
    <property type="project" value="UniProtKB-SubCell"/>
</dbReference>
<dbReference type="RefSeq" id="WP_044185642.1">
    <property type="nucleotide sequence ID" value="NZ_JMCB01000003.1"/>
</dbReference>
<dbReference type="OrthoDB" id="9799990at2"/>
<comment type="subcellular location">
    <subcellularLocation>
        <location evidence="1">Cell membrane</location>
        <topology evidence="1">Multi-pass membrane protein</topology>
    </subcellularLocation>
</comment>
<accession>A0A085WS29</accession>
<evidence type="ECO:0000256" key="3">
    <source>
        <dbReference type="ARBA" id="ARBA00022692"/>
    </source>
</evidence>
<comment type="caution">
    <text evidence="7">The sequence shown here is derived from an EMBL/GenBank/DDBJ whole genome shotgun (WGS) entry which is preliminary data.</text>
</comment>
<feature type="transmembrane region" description="Helical" evidence="6">
    <location>
        <begin position="159"/>
        <end position="179"/>
    </location>
</feature>
<evidence type="ECO:0000256" key="6">
    <source>
        <dbReference type="SAM" id="Phobius"/>
    </source>
</evidence>
<name>A0A085WS29_9BACT</name>
<feature type="transmembrane region" description="Helical" evidence="6">
    <location>
        <begin position="36"/>
        <end position="59"/>
    </location>
</feature>
<proteinExistence type="predicted"/>
<dbReference type="PATRIC" id="fig|394096.3.peg.2014"/>
<reference evidence="7 8" key="1">
    <citation type="submission" date="2014-04" db="EMBL/GenBank/DDBJ databases">
        <title>Genome assembly of Hyalangium minutum DSM 14724.</title>
        <authorList>
            <person name="Sharma G."/>
            <person name="Subramanian S."/>
        </authorList>
    </citation>
    <scope>NUCLEOTIDE SEQUENCE [LARGE SCALE GENOMIC DNA]</scope>
    <source>
        <strain evidence="7 8">DSM 14724</strain>
    </source>
</reference>
<evidence type="ECO:0000256" key="2">
    <source>
        <dbReference type="ARBA" id="ARBA00022475"/>
    </source>
</evidence>
<feature type="transmembrane region" description="Helical" evidence="6">
    <location>
        <begin position="242"/>
        <end position="275"/>
    </location>
</feature>
<dbReference type="PANTHER" id="PTHR32196:SF63">
    <property type="entry name" value="INNER MEMBRANE ABC TRANSPORTER PERMEASE PROTEIN YJFF"/>
    <property type="match status" value="1"/>
</dbReference>
<feature type="transmembrane region" description="Helical" evidence="6">
    <location>
        <begin position="6"/>
        <end position="24"/>
    </location>
</feature>
<dbReference type="PANTHER" id="PTHR32196">
    <property type="entry name" value="ABC TRANSPORTER PERMEASE PROTEIN YPHD-RELATED-RELATED"/>
    <property type="match status" value="1"/>
</dbReference>
<feature type="transmembrane region" description="Helical" evidence="6">
    <location>
        <begin position="89"/>
        <end position="112"/>
    </location>
</feature>
<dbReference type="InterPro" id="IPR001851">
    <property type="entry name" value="ABC_transp_permease"/>
</dbReference>
<evidence type="ECO:0000313" key="7">
    <source>
        <dbReference type="EMBL" id="KFE70492.1"/>
    </source>
</evidence>